<reference evidence="4" key="1">
    <citation type="submission" date="2016-06" db="EMBL/GenBank/DDBJ databases">
        <authorList>
            <person name="Varghese N."/>
            <person name="Submissions Spin"/>
        </authorList>
    </citation>
    <scope>NUCLEOTIDE SEQUENCE [LARGE SCALE GENOMIC DNA]</scope>
    <source>
        <strain evidence="4">DSM 44151</strain>
    </source>
</reference>
<dbReference type="RefSeq" id="WP_244282550.1">
    <property type="nucleotide sequence ID" value="NZ_FMIB01000002.1"/>
</dbReference>
<evidence type="ECO:0000256" key="1">
    <source>
        <dbReference type="SAM" id="MobiDB-lite"/>
    </source>
</evidence>
<dbReference type="STRING" id="47854.GA0070603_3553"/>
<dbReference type="EMBL" id="FMIB01000002">
    <property type="protein sequence ID" value="SCL63213.1"/>
    <property type="molecule type" value="Genomic_DNA"/>
</dbReference>
<feature type="compositionally biased region" description="Low complexity" evidence="1">
    <location>
        <begin position="78"/>
        <end position="105"/>
    </location>
</feature>
<dbReference type="InterPro" id="IPR011112">
    <property type="entry name" value="Rho-like_N"/>
</dbReference>
<dbReference type="Proteomes" id="UP000198605">
    <property type="component" value="Unassembled WGS sequence"/>
</dbReference>
<feature type="domain" description="Rho termination factor-like N-terminal" evidence="2">
    <location>
        <begin position="34"/>
        <end position="75"/>
    </location>
</feature>
<accession>A0A1C6VA51</accession>
<evidence type="ECO:0000313" key="3">
    <source>
        <dbReference type="EMBL" id="SCL63213.1"/>
    </source>
</evidence>
<feature type="compositionally biased region" description="Polar residues" evidence="1">
    <location>
        <begin position="106"/>
        <end position="118"/>
    </location>
</feature>
<evidence type="ECO:0000313" key="4">
    <source>
        <dbReference type="Proteomes" id="UP000198605"/>
    </source>
</evidence>
<sequence>MPTKNGSGRGSGSTATTNPPGNQTPNTPDINESEIARLTVDQLRDRLRRRGVTGTADMRKDDLVKALVKAMKDGAKKSTSARAGDSSGSGSSRSGSAAKKSTSSANPPGNQTPNTPDVNESEIARLKVDELRSRLRARGVTGTADMPKADLVKALVKSLTDKSGASSSSGGGGVRKGPQNSKSIKYAQEVTSVDDEPERPGRSLVTTDHEVIRRWAEARKGLPTTVDGTEHDGHAGVLRFDFPSNGREQRLREISWEEWFRTFDERRLNFIYQEERSDGKQSNFFRLESPDREDG</sequence>
<feature type="region of interest" description="Disordered" evidence="1">
    <location>
        <begin position="1"/>
        <end position="35"/>
    </location>
</feature>
<dbReference type="SMART" id="SM00959">
    <property type="entry name" value="Rho_N"/>
    <property type="match status" value="2"/>
</dbReference>
<feature type="region of interest" description="Disordered" evidence="1">
    <location>
        <begin position="72"/>
        <end position="125"/>
    </location>
</feature>
<proteinExistence type="predicted"/>
<feature type="region of interest" description="Disordered" evidence="1">
    <location>
        <begin position="159"/>
        <end position="208"/>
    </location>
</feature>
<name>A0A1C6VA51_9ACTN</name>
<dbReference type="GO" id="GO:0006353">
    <property type="term" value="P:DNA-templated transcription termination"/>
    <property type="evidence" value="ECO:0007669"/>
    <property type="project" value="InterPro"/>
</dbReference>
<gene>
    <name evidence="3" type="ORF">GA0070603_3553</name>
</gene>
<dbReference type="AlphaFoldDB" id="A0A1C6VA51"/>
<feature type="compositionally biased region" description="Low complexity" evidence="1">
    <location>
        <begin position="12"/>
        <end position="28"/>
    </location>
</feature>
<keyword evidence="4" id="KW-1185">Reference proteome</keyword>
<evidence type="ECO:0000259" key="2">
    <source>
        <dbReference type="SMART" id="SM00959"/>
    </source>
</evidence>
<feature type="domain" description="Rho termination factor-like N-terminal" evidence="2">
    <location>
        <begin position="122"/>
        <end position="164"/>
    </location>
</feature>
<dbReference type="GeneID" id="95586912"/>
<protein>
    <recommendedName>
        <fullName evidence="2">Rho termination factor-like N-terminal domain-containing protein</fullName>
    </recommendedName>
</protein>
<organism evidence="3 4">
    <name type="scientific">Micromonospora chersina</name>
    <dbReference type="NCBI Taxonomy" id="47854"/>
    <lineage>
        <taxon>Bacteria</taxon>
        <taxon>Bacillati</taxon>
        <taxon>Actinomycetota</taxon>
        <taxon>Actinomycetes</taxon>
        <taxon>Micromonosporales</taxon>
        <taxon>Micromonosporaceae</taxon>
        <taxon>Micromonospora</taxon>
    </lineage>
</organism>